<proteinExistence type="predicted"/>
<dbReference type="SUPFAM" id="SSF158504">
    <property type="entry name" value="BH2638-like"/>
    <property type="match status" value="1"/>
</dbReference>
<dbReference type="Gene3D" id="1.10.220.80">
    <property type="entry name" value="BH2638-like"/>
    <property type="match status" value="1"/>
</dbReference>
<dbReference type="NCBIfam" id="NF003353">
    <property type="entry name" value="PRK04387.1"/>
    <property type="match status" value="1"/>
</dbReference>
<name>A0ABS2SR59_9BACI</name>
<dbReference type="Proteomes" id="UP001179280">
    <property type="component" value="Unassembled WGS sequence"/>
</dbReference>
<dbReference type="InterPro" id="IPR007920">
    <property type="entry name" value="UPF0223"/>
</dbReference>
<sequence>MDIPIRYDWSQEEIVIVAEFFDVIARVVEQGVDASTIRTHYKEFKTVVPSKAEEKQLFKEVDDQLGISCFKIIKMANENDGKIKG</sequence>
<reference evidence="1" key="1">
    <citation type="submission" date="2021-01" db="EMBL/GenBank/DDBJ databases">
        <title>Genomic Encyclopedia of Type Strains, Phase IV (KMG-IV): sequencing the most valuable type-strain genomes for metagenomic binning, comparative biology and taxonomic classification.</title>
        <authorList>
            <person name="Goeker M."/>
        </authorList>
    </citation>
    <scope>NUCLEOTIDE SEQUENCE</scope>
    <source>
        <strain evidence="1">DSM 21943</strain>
    </source>
</reference>
<evidence type="ECO:0000313" key="1">
    <source>
        <dbReference type="EMBL" id="MBM7837506.1"/>
    </source>
</evidence>
<dbReference type="InterPro" id="IPR023324">
    <property type="entry name" value="BH2638-like_sf"/>
</dbReference>
<gene>
    <name evidence="1" type="ORF">JOC54_000737</name>
</gene>
<protein>
    <submittedName>
        <fullName evidence="1">Uncharacterized protein YktA (UPF0223 family)</fullName>
    </submittedName>
</protein>
<accession>A0ABS2SR59</accession>
<organism evidence="1 2">
    <name type="scientific">Shouchella xiaoxiensis</name>
    <dbReference type="NCBI Taxonomy" id="766895"/>
    <lineage>
        <taxon>Bacteria</taxon>
        <taxon>Bacillati</taxon>
        <taxon>Bacillota</taxon>
        <taxon>Bacilli</taxon>
        <taxon>Bacillales</taxon>
        <taxon>Bacillaceae</taxon>
        <taxon>Shouchella</taxon>
    </lineage>
</organism>
<dbReference type="EMBL" id="JAFBCV010000002">
    <property type="protein sequence ID" value="MBM7837506.1"/>
    <property type="molecule type" value="Genomic_DNA"/>
</dbReference>
<comment type="caution">
    <text evidence="1">The sequence shown here is derived from an EMBL/GenBank/DDBJ whole genome shotgun (WGS) entry which is preliminary data.</text>
</comment>
<keyword evidence="2" id="KW-1185">Reference proteome</keyword>
<dbReference type="PIRSF" id="PIRSF037260">
    <property type="entry name" value="UPF0223"/>
    <property type="match status" value="1"/>
</dbReference>
<evidence type="ECO:0000313" key="2">
    <source>
        <dbReference type="Proteomes" id="UP001179280"/>
    </source>
</evidence>
<dbReference type="Pfam" id="PF05256">
    <property type="entry name" value="UPF0223"/>
    <property type="match status" value="1"/>
</dbReference>